<evidence type="ECO:0000256" key="1">
    <source>
        <dbReference type="ARBA" id="ARBA00009437"/>
    </source>
</evidence>
<dbReference type="PANTHER" id="PTHR30346:SF29">
    <property type="entry name" value="LYSR SUBSTRATE-BINDING"/>
    <property type="match status" value="1"/>
</dbReference>
<dbReference type="PANTHER" id="PTHR30346">
    <property type="entry name" value="TRANSCRIPTIONAL DUAL REGULATOR HCAR-RELATED"/>
    <property type="match status" value="1"/>
</dbReference>
<keyword evidence="3" id="KW-0238">DNA-binding</keyword>
<dbReference type="GO" id="GO:0032993">
    <property type="term" value="C:protein-DNA complex"/>
    <property type="evidence" value="ECO:0007669"/>
    <property type="project" value="TreeGrafter"/>
</dbReference>
<keyword evidence="4" id="KW-0804">Transcription</keyword>
<dbReference type="InterPro" id="IPR005119">
    <property type="entry name" value="LysR_subst-bd"/>
</dbReference>
<dbReference type="SUPFAM" id="SSF53850">
    <property type="entry name" value="Periplasmic binding protein-like II"/>
    <property type="match status" value="1"/>
</dbReference>
<dbReference type="AlphaFoldDB" id="A0AAU1UK56"/>
<evidence type="ECO:0000256" key="3">
    <source>
        <dbReference type="ARBA" id="ARBA00023125"/>
    </source>
</evidence>
<organism evidence="7">
    <name type="scientific">Streptomyces sp. NBC_00119</name>
    <dbReference type="NCBI Taxonomy" id="2975659"/>
    <lineage>
        <taxon>Bacteria</taxon>
        <taxon>Bacillati</taxon>
        <taxon>Actinomycetota</taxon>
        <taxon>Actinomycetes</taxon>
        <taxon>Kitasatosporales</taxon>
        <taxon>Streptomycetaceae</taxon>
        <taxon>Streptomyces</taxon>
    </lineage>
</organism>
<dbReference type="GO" id="GO:0003677">
    <property type="term" value="F:DNA binding"/>
    <property type="evidence" value="ECO:0007669"/>
    <property type="project" value="UniProtKB-KW"/>
</dbReference>
<evidence type="ECO:0000313" key="7">
    <source>
        <dbReference type="EMBL" id="WTS17613.1"/>
    </source>
</evidence>
<feature type="region of interest" description="Disordered" evidence="5">
    <location>
        <begin position="71"/>
        <end position="92"/>
    </location>
</feature>
<dbReference type="GO" id="GO:0003700">
    <property type="term" value="F:DNA-binding transcription factor activity"/>
    <property type="evidence" value="ECO:0007669"/>
    <property type="project" value="TreeGrafter"/>
</dbReference>
<proteinExistence type="inferred from homology"/>
<dbReference type="Gene3D" id="3.40.190.10">
    <property type="entry name" value="Periplasmic binding protein-like II"/>
    <property type="match status" value="2"/>
</dbReference>
<name>A0AAU1UK56_9ACTN</name>
<evidence type="ECO:0000256" key="2">
    <source>
        <dbReference type="ARBA" id="ARBA00023015"/>
    </source>
</evidence>
<dbReference type="EMBL" id="CP108195">
    <property type="protein sequence ID" value="WTS17613.1"/>
    <property type="molecule type" value="Genomic_DNA"/>
</dbReference>
<dbReference type="Pfam" id="PF03466">
    <property type="entry name" value="LysR_substrate"/>
    <property type="match status" value="1"/>
</dbReference>
<evidence type="ECO:0000256" key="4">
    <source>
        <dbReference type="ARBA" id="ARBA00023163"/>
    </source>
</evidence>
<evidence type="ECO:0000256" key="5">
    <source>
        <dbReference type="SAM" id="MobiDB-lite"/>
    </source>
</evidence>
<feature type="domain" description="LysR substrate-binding" evidence="6">
    <location>
        <begin position="29"/>
        <end position="227"/>
    </location>
</feature>
<gene>
    <name evidence="7" type="ORF">OHU69_45260</name>
</gene>
<evidence type="ECO:0000259" key="6">
    <source>
        <dbReference type="Pfam" id="PF03466"/>
    </source>
</evidence>
<protein>
    <submittedName>
        <fullName evidence="7">LysR substrate-binding domain-containing protein</fullName>
    </submittedName>
</protein>
<reference evidence="7" key="1">
    <citation type="submission" date="2022-10" db="EMBL/GenBank/DDBJ databases">
        <title>The complete genomes of actinobacterial strains from the NBC collection.</title>
        <authorList>
            <person name="Joergensen T.S."/>
            <person name="Alvarez Arevalo M."/>
            <person name="Sterndorff E.B."/>
            <person name="Faurdal D."/>
            <person name="Vuksanovic O."/>
            <person name="Mourched A.-S."/>
            <person name="Charusanti P."/>
            <person name="Shaw S."/>
            <person name="Blin K."/>
            <person name="Weber T."/>
        </authorList>
    </citation>
    <scope>NUCLEOTIDE SEQUENCE</scope>
    <source>
        <strain evidence="7">NBC_00119</strain>
    </source>
</reference>
<comment type="similarity">
    <text evidence="1">Belongs to the LysR transcriptional regulatory family.</text>
</comment>
<keyword evidence="2" id="KW-0805">Transcription regulation</keyword>
<accession>A0AAU1UK56</accession>
<sequence>MTDGRDGHSGLAERLVRAETEIATSLTDLTGTLRIASFQTAALTLVPTALDVLRDQHPQLRVHARQLEPEAALPGPHRGVPRQPHNAGPAELEQEDLLSDPLHRALPEPAESPDTDGPTAALHSLAHHPWVMEPEGTTARHWAMALCRNAGFEPDVRFETTGLLVHLVEQRHAAAFLPDLVRSGQPPIVTLRQLPRGQRASRVFTVVRRGRAGHPDILACRNALHRAVTVRSSHA</sequence>